<evidence type="ECO:0000313" key="1">
    <source>
        <dbReference type="Proteomes" id="UP000235220"/>
    </source>
</evidence>
<sequence length="449" mass="51309">MKYRVSMATNKIKMMMTLVNLKAYTTPQLLSTTSHHYSPLPMFINKSRYCPSNIRQIITCSSSNVPRFGIANPMASKEIMLLSTAQQPYTTTPFRSTSTADHQSFDPSCDNLLVAVENSIKHAARMIDTALQEYLENLEAKLSKANVIGPLLCTIKQLSTNMDKVVVLSELLLLAEKSSITLNLRKMQIIQLCNKRIAAENMQADQCWEEFPETPKEIFKAFRELILVDNNLRASLTDASTDKLIEDATALTMFQLWITRVLSDVLNRLIKKPQKPMRPSLPYQPIGPGKWIYTFYYGSNKQEWIDEFVKKAKVVIHDPYIQSIKDVHIELCCIQELIKNKVEAQHLSELIKGSGKKVPQDLRHYFVSGSDGRFVLTSMMIRNQKKLLLDESGRTILKVLEEFPQWKKNIEKDNDFEASFKNHYRKISSLIAGGEDIQSNMKCTTRIDA</sequence>
<dbReference type="Gramene" id="Jr06_14280_p1">
    <property type="protein sequence ID" value="cds.Jr06_14280_p1"/>
    <property type="gene ID" value="Jr06_14280"/>
</dbReference>
<organism evidence="1 2">
    <name type="scientific">Juglans regia</name>
    <name type="common">English walnut</name>
    <dbReference type="NCBI Taxonomy" id="51240"/>
    <lineage>
        <taxon>Eukaryota</taxon>
        <taxon>Viridiplantae</taxon>
        <taxon>Streptophyta</taxon>
        <taxon>Embryophyta</taxon>
        <taxon>Tracheophyta</taxon>
        <taxon>Spermatophyta</taxon>
        <taxon>Magnoliopsida</taxon>
        <taxon>eudicotyledons</taxon>
        <taxon>Gunneridae</taxon>
        <taxon>Pentapetalae</taxon>
        <taxon>rosids</taxon>
        <taxon>fabids</taxon>
        <taxon>Fagales</taxon>
        <taxon>Juglandaceae</taxon>
        <taxon>Juglans</taxon>
    </lineage>
</organism>
<dbReference type="Proteomes" id="UP000235220">
    <property type="component" value="Chromosome 6"/>
</dbReference>
<evidence type="ECO:0000313" key="2">
    <source>
        <dbReference type="RefSeq" id="XP_018806406.1"/>
    </source>
</evidence>
<dbReference type="GeneID" id="108980047"/>
<reference evidence="2" key="1">
    <citation type="submission" date="2025-08" db="UniProtKB">
        <authorList>
            <consortium name="RefSeq"/>
        </authorList>
    </citation>
    <scope>IDENTIFICATION</scope>
    <source>
        <tissue evidence="2">Leaves</tissue>
    </source>
</reference>
<gene>
    <name evidence="2" type="primary">LOC108980047</name>
</gene>
<dbReference type="AlphaFoldDB" id="A0A2I4DGY0"/>
<dbReference type="RefSeq" id="XP_018806406.1">
    <property type="nucleotide sequence ID" value="XM_018950861.1"/>
</dbReference>
<dbReference type="STRING" id="51240.A0A2I4DGY0"/>
<accession>A0A2I4DGY0</accession>
<protein>
    <submittedName>
        <fullName evidence="2">Uncharacterized protein LOC108980047 isoform X1</fullName>
    </submittedName>
</protein>
<proteinExistence type="predicted"/>
<keyword evidence="1" id="KW-1185">Reference proteome</keyword>
<name>A0A2I4DGY0_JUGRE</name>
<dbReference type="KEGG" id="jre:108980047"/>